<name>A0A918WTV0_9ACTN</name>
<organism evidence="2 3">
    <name type="scientific">Streptomyces finlayi</name>
    <dbReference type="NCBI Taxonomy" id="67296"/>
    <lineage>
        <taxon>Bacteria</taxon>
        <taxon>Bacillati</taxon>
        <taxon>Actinomycetota</taxon>
        <taxon>Actinomycetes</taxon>
        <taxon>Kitasatosporales</taxon>
        <taxon>Streptomycetaceae</taxon>
        <taxon>Streptomyces</taxon>
    </lineage>
</organism>
<protein>
    <submittedName>
        <fullName evidence="2">Uncharacterized protein</fullName>
    </submittedName>
</protein>
<sequence length="151" mass="16617">MRYDQERTQQPHAGPPGAVQQRAPQAPGTPSGTPPGTDPAHARPAGPARTGHSRGSDDLAQSSVLLLQGDRDQFTLRLQQALNTFVADPGKAVQEADSVFDEAVTQLTETLAERRRTLRASWQHQETDAQTENLRLALRQYQDSTEQLLRI</sequence>
<evidence type="ECO:0000313" key="2">
    <source>
        <dbReference type="EMBL" id="GHC82897.1"/>
    </source>
</evidence>
<dbReference type="RefSeq" id="WP_189822354.1">
    <property type="nucleotide sequence ID" value="NZ_BMVC01000002.1"/>
</dbReference>
<dbReference type="Proteomes" id="UP000638353">
    <property type="component" value="Unassembled WGS sequence"/>
</dbReference>
<proteinExistence type="predicted"/>
<gene>
    <name evidence="2" type="ORF">GCM10010334_11530</name>
</gene>
<dbReference type="AlphaFoldDB" id="A0A918WTV0"/>
<evidence type="ECO:0000313" key="3">
    <source>
        <dbReference type="Proteomes" id="UP000638353"/>
    </source>
</evidence>
<reference evidence="2" key="2">
    <citation type="submission" date="2020-09" db="EMBL/GenBank/DDBJ databases">
        <authorList>
            <person name="Sun Q."/>
            <person name="Ohkuma M."/>
        </authorList>
    </citation>
    <scope>NUCLEOTIDE SEQUENCE</scope>
    <source>
        <strain evidence="2">JCM 4637</strain>
    </source>
</reference>
<evidence type="ECO:0000256" key="1">
    <source>
        <dbReference type="SAM" id="MobiDB-lite"/>
    </source>
</evidence>
<feature type="region of interest" description="Disordered" evidence="1">
    <location>
        <begin position="1"/>
        <end position="63"/>
    </location>
</feature>
<comment type="caution">
    <text evidence="2">The sequence shown here is derived from an EMBL/GenBank/DDBJ whole genome shotgun (WGS) entry which is preliminary data.</text>
</comment>
<dbReference type="EMBL" id="BMVC01000002">
    <property type="protein sequence ID" value="GHC82897.1"/>
    <property type="molecule type" value="Genomic_DNA"/>
</dbReference>
<accession>A0A918WTV0</accession>
<reference evidence="2" key="1">
    <citation type="journal article" date="2014" name="Int. J. Syst. Evol. Microbiol.">
        <title>Complete genome sequence of Corynebacterium casei LMG S-19264T (=DSM 44701T), isolated from a smear-ripened cheese.</title>
        <authorList>
            <consortium name="US DOE Joint Genome Institute (JGI-PGF)"/>
            <person name="Walter F."/>
            <person name="Albersmeier A."/>
            <person name="Kalinowski J."/>
            <person name="Ruckert C."/>
        </authorList>
    </citation>
    <scope>NUCLEOTIDE SEQUENCE</scope>
    <source>
        <strain evidence="2">JCM 4637</strain>
    </source>
</reference>